<dbReference type="PANTHER" id="PTHR45436:SF1">
    <property type="entry name" value="SENSOR PROTEIN QSEC"/>
    <property type="match status" value="1"/>
</dbReference>
<evidence type="ECO:0000256" key="4">
    <source>
        <dbReference type="ARBA" id="ARBA00022553"/>
    </source>
</evidence>
<dbReference type="SMART" id="SM00388">
    <property type="entry name" value="HisKA"/>
    <property type="match status" value="1"/>
</dbReference>
<dbReference type="PROSITE" id="PS50109">
    <property type="entry name" value="HIS_KIN"/>
    <property type="match status" value="1"/>
</dbReference>
<comment type="catalytic activity">
    <reaction evidence="1">
        <text>ATP + protein L-histidine = ADP + protein N-phospho-L-histidine.</text>
        <dbReference type="EC" id="2.7.13.3"/>
    </reaction>
</comment>
<dbReference type="InterPro" id="IPR013727">
    <property type="entry name" value="2CSK_N"/>
</dbReference>
<dbReference type="Pfam" id="PF00672">
    <property type="entry name" value="HAMP"/>
    <property type="match status" value="1"/>
</dbReference>
<dbReference type="PROSITE" id="PS50885">
    <property type="entry name" value="HAMP"/>
    <property type="match status" value="1"/>
</dbReference>
<dbReference type="Pfam" id="PF00512">
    <property type="entry name" value="HisKA"/>
    <property type="match status" value="1"/>
</dbReference>
<keyword evidence="4" id="KW-0597">Phosphoprotein</keyword>
<keyword evidence="6 11" id="KW-0812">Transmembrane</keyword>
<dbReference type="EC" id="2.7.13.3" evidence="3"/>
<dbReference type="InterPro" id="IPR036097">
    <property type="entry name" value="HisK_dim/P_sf"/>
</dbReference>
<keyword evidence="10 11" id="KW-0472">Membrane</keyword>
<evidence type="ECO:0000259" key="12">
    <source>
        <dbReference type="PROSITE" id="PS50109"/>
    </source>
</evidence>
<protein>
    <recommendedName>
        <fullName evidence="3">histidine kinase</fullName>
        <ecNumber evidence="3">2.7.13.3</ecNumber>
    </recommendedName>
</protein>
<evidence type="ECO:0000256" key="6">
    <source>
        <dbReference type="ARBA" id="ARBA00022692"/>
    </source>
</evidence>
<evidence type="ECO:0000256" key="1">
    <source>
        <dbReference type="ARBA" id="ARBA00000085"/>
    </source>
</evidence>
<dbReference type="AlphaFoldDB" id="A0A2T5UU42"/>
<dbReference type="Proteomes" id="UP000244081">
    <property type="component" value="Unassembled WGS sequence"/>
</dbReference>
<dbReference type="InterPro" id="IPR005467">
    <property type="entry name" value="His_kinase_dom"/>
</dbReference>
<keyword evidence="8 11" id="KW-1133">Transmembrane helix</keyword>
<evidence type="ECO:0000256" key="2">
    <source>
        <dbReference type="ARBA" id="ARBA00004370"/>
    </source>
</evidence>
<comment type="caution">
    <text evidence="14">The sequence shown here is derived from an EMBL/GenBank/DDBJ whole genome shotgun (WGS) entry which is preliminary data.</text>
</comment>
<evidence type="ECO:0000313" key="15">
    <source>
        <dbReference type="Proteomes" id="UP000244081"/>
    </source>
</evidence>
<reference evidence="14 15" key="1">
    <citation type="submission" date="2018-04" db="EMBL/GenBank/DDBJ databases">
        <title>Genomic Encyclopedia of Archaeal and Bacterial Type Strains, Phase II (KMG-II): from individual species to whole genera.</title>
        <authorList>
            <person name="Goeker M."/>
        </authorList>
    </citation>
    <scope>NUCLEOTIDE SEQUENCE [LARGE SCALE GENOMIC DNA]</scope>
    <source>
        <strain evidence="14 15">DSM 23382</strain>
    </source>
</reference>
<dbReference type="OrthoDB" id="8673316at2"/>
<evidence type="ECO:0000259" key="13">
    <source>
        <dbReference type="PROSITE" id="PS50885"/>
    </source>
</evidence>
<feature type="domain" description="Histidine kinase" evidence="12">
    <location>
        <begin position="243"/>
        <end position="456"/>
    </location>
</feature>
<feature type="domain" description="HAMP" evidence="13">
    <location>
        <begin position="184"/>
        <end position="235"/>
    </location>
</feature>
<dbReference type="SUPFAM" id="SSF55874">
    <property type="entry name" value="ATPase domain of HSP90 chaperone/DNA topoisomerase II/histidine kinase"/>
    <property type="match status" value="1"/>
</dbReference>
<dbReference type="InterPro" id="IPR003660">
    <property type="entry name" value="HAMP_dom"/>
</dbReference>
<keyword evidence="5" id="KW-0808">Transferase</keyword>
<gene>
    <name evidence="14" type="ORF">C8N35_11355</name>
</gene>
<evidence type="ECO:0000256" key="11">
    <source>
        <dbReference type="SAM" id="Phobius"/>
    </source>
</evidence>
<keyword evidence="15" id="KW-1185">Reference proteome</keyword>
<dbReference type="RefSeq" id="WP_107991883.1">
    <property type="nucleotide sequence ID" value="NZ_QAYG01000013.1"/>
</dbReference>
<dbReference type="PROSITE" id="PS51257">
    <property type="entry name" value="PROKAR_LIPOPROTEIN"/>
    <property type="match status" value="1"/>
</dbReference>
<dbReference type="InterPro" id="IPR003594">
    <property type="entry name" value="HATPase_dom"/>
</dbReference>
<evidence type="ECO:0000256" key="10">
    <source>
        <dbReference type="ARBA" id="ARBA00023136"/>
    </source>
</evidence>
<evidence type="ECO:0000256" key="8">
    <source>
        <dbReference type="ARBA" id="ARBA00022989"/>
    </source>
</evidence>
<dbReference type="PRINTS" id="PR00344">
    <property type="entry name" value="BCTRLSENSOR"/>
</dbReference>
<dbReference type="EMBL" id="QAYG01000013">
    <property type="protein sequence ID" value="PTW55014.1"/>
    <property type="molecule type" value="Genomic_DNA"/>
</dbReference>
<feature type="transmembrane region" description="Helical" evidence="11">
    <location>
        <begin position="165"/>
        <end position="183"/>
    </location>
</feature>
<evidence type="ECO:0000256" key="5">
    <source>
        <dbReference type="ARBA" id="ARBA00022679"/>
    </source>
</evidence>
<evidence type="ECO:0000313" key="14">
    <source>
        <dbReference type="EMBL" id="PTW55014.1"/>
    </source>
</evidence>
<name>A0A2T5UU42_9HYPH</name>
<sequence>MNTGSLKNRLFVFIVVPLFVAACVASVARYSQFTKLSRDLYDNTLYTIALTISRDVTTNEGDLLTRAVLNALVETLGDQIFYRITGPGGAYVTGMSDAPNVPNAGAKPPGEPVYFDAVYHGQTVRGLFMTEVVTDRPMSGTVTVEVWQTVRQRQDLSLSLLGQTAVYFGGLLAVAGLLVWFGIRSGLKPLKDLEAALVSRTANDLRPIEQVVPREIGALVAAMNSLFERLRRAFEIRDAFISDAAHQVRTPIAGIQAQAEAALTAKDETALRVRVEEVAVAARRAGRLTNQLLSMERVRGRDLKGLAVRFDLEATVQDITRHFAERVLPKGIEITYQLRGEPRSFSGDPVLVGEMLLNLLENAERYGVAVQPVIEVILTFAAEHVELDVRDNGPGIPSASAERVFDRFYRVAPEGAIGCGLGLSIVRDISGLHHGDARVIATDAGCHVRVVLVGSS</sequence>
<dbReference type="GO" id="GO:0000155">
    <property type="term" value="F:phosphorelay sensor kinase activity"/>
    <property type="evidence" value="ECO:0007669"/>
    <property type="project" value="InterPro"/>
</dbReference>
<dbReference type="CDD" id="cd00082">
    <property type="entry name" value="HisKA"/>
    <property type="match status" value="1"/>
</dbReference>
<dbReference type="GO" id="GO:0005886">
    <property type="term" value="C:plasma membrane"/>
    <property type="evidence" value="ECO:0007669"/>
    <property type="project" value="TreeGrafter"/>
</dbReference>
<evidence type="ECO:0000256" key="9">
    <source>
        <dbReference type="ARBA" id="ARBA00023012"/>
    </source>
</evidence>
<accession>A0A2T5UU42</accession>
<dbReference type="InterPro" id="IPR050428">
    <property type="entry name" value="TCS_sensor_his_kinase"/>
</dbReference>
<keyword evidence="9" id="KW-0902">Two-component regulatory system</keyword>
<dbReference type="SUPFAM" id="SSF47384">
    <property type="entry name" value="Homodimeric domain of signal transducing histidine kinase"/>
    <property type="match status" value="1"/>
</dbReference>
<dbReference type="Gene3D" id="3.30.565.10">
    <property type="entry name" value="Histidine kinase-like ATPase, C-terminal domain"/>
    <property type="match status" value="1"/>
</dbReference>
<dbReference type="InterPro" id="IPR003661">
    <property type="entry name" value="HisK_dim/P_dom"/>
</dbReference>
<dbReference type="Gene3D" id="1.10.287.130">
    <property type="match status" value="1"/>
</dbReference>
<dbReference type="InterPro" id="IPR036890">
    <property type="entry name" value="HATPase_C_sf"/>
</dbReference>
<comment type="subcellular location">
    <subcellularLocation>
        <location evidence="2">Membrane</location>
    </subcellularLocation>
</comment>
<proteinExistence type="predicted"/>
<evidence type="ECO:0000256" key="3">
    <source>
        <dbReference type="ARBA" id="ARBA00012438"/>
    </source>
</evidence>
<dbReference type="Pfam" id="PF02518">
    <property type="entry name" value="HATPase_c"/>
    <property type="match status" value="1"/>
</dbReference>
<organism evidence="14 15">
    <name type="scientific">Breoghania corrubedonensis</name>
    <dbReference type="NCBI Taxonomy" id="665038"/>
    <lineage>
        <taxon>Bacteria</taxon>
        <taxon>Pseudomonadati</taxon>
        <taxon>Pseudomonadota</taxon>
        <taxon>Alphaproteobacteria</taxon>
        <taxon>Hyphomicrobiales</taxon>
        <taxon>Stappiaceae</taxon>
        <taxon>Breoghania</taxon>
    </lineage>
</organism>
<dbReference type="CDD" id="cd00075">
    <property type="entry name" value="HATPase"/>
    <property type="match status" value="1"/>
</dbReference>
<keyword evidence="7 14" id="KW-0418">Kinase</keyword>
<dbReference type="Pfam" id="PF08521">
    <property type="entry name" value="2CSK_N"/>
    <property type="match status" value="1"/>
</dbReference>
<dbReference type="SMART" id="SM00387">
    <property type="entry name" value="HATPase_c"/>
    <property type="match status" value="1"/>
</dbReference>
<dbReference type="InterPro" id="IPR004358">
    <property type="entry name" value="Sig_transdc_His_kin-like_C"/>
</dbReference>
<dbReference type="PANTHER" id="PTHR45436">
    <property type="entry name" value="SENSOR HISTIDINE KINASE YKOH"/>
    <property type="match status" value="1"/>
</dbReference>
<evidence type="ECO:0000256" key="7">
    <source>
        <dbReference type="ARBA" id="ARBA00022777"/>
    </source>
</evidence>